<dbReference type="InterPro" id="IPR036138">
    <property type="entry name" value="PBP_dimer_sf"/>
</dbReference>
<dbReference type="Gene3D" id="3.30.10.20">
    <property type="match status" value="1"/>
</dbReference>
<dbReference type="SUPFAM" id="SSF54184">
    <property type="entry name" value="Penicillin-binding protein 2x (pbp-2x), c-terminal domain"/>
    <property type="match status" value="2"/>
</dbReference>
<evidence type="ECO:0000256" key="2">
    <source>
        <dbReference type="ARBA" id="ARBA00007171"/>
    </source>
</evidence>
<dbReference type="Gene3D" id="3.40.710.10">
    <property type="entry name" value="DD-peptidase/beta-lactamase superfamily"/>
    <property type="match status" value="1"/>
</dbReference>
<gene>
    <name evidence="6" type="ORF">GCM10008905_17260</name>
</gene>
<dbReference type="InterPro" id="IPR005543">
    <property type="entry name" value="PASTA_dom"/>
</dbReference>
<dbReference type="EMBL" id="BAAACF010000001">
    <property type="protein sequence ID" value="GAA0723968.1"/>
    <property type="molecule type" value="Genomic_DNA"/>
</dbReference>
<keyword evidence="3 4" id="KW-0472">Membrane</keyword>
<comment type="similarity">
    <text evidence="2">Belongs to the transpeptidase family.</text>
</comment>
<dbReference type="SMART" id="SM00740">
    <property type="entry name" value="PASTA"/>
    <property type="match status" value="2"/>
</dbReference>
<dbReference type="SUPFAM" id="SSF56519">
    <property type="entry name" value="Penicillin binding protein dimerisation domain"/>
    <property type="match status" value="1"/>
</dbReference>
<dbReference type="Proteomes" id="UP001500339">
    <property type="component" value="Unassembled WGS sequence"/>
</dbReference>
<dbReference type="Pfam" id="PF03793">
    <property type="entry name" value="PASTA"/>
    <property type="match status" value="2"/>
</dbReference>
<name>A0ABP3U7S0_9CLOT</name>
<dbReference type="Gene3D" id="3.30.450.330">
    <property type="match status" value="1"/>
</dbReference>
<dbReference type="SUPFAM" id="SSF56601">
    <property type="entry name" value="beta-lactamase/transpeptidase-like"/>
    <property type="match status" value="1"/>
</dbReference>
<comment type="caution">
    <text evidence="6">The sequence shown here is derived from an EMBL/GenBank/DDBJ whole genome shotgun (WGS) entry which is preliminary data.</text>
</comment>
<evidence type="ECO:0000256" key="3">
    <source>
        <dbReference type="ARBA" id="ARBA00023136"/>
    </source>
</evidence>
<dbReference type="InterPro" id="IPR005311">
    <property type="entry name" value="PBP_dimer"/>
</dbReference>
<dbReference type="CDD" id="cd06575">
    <property type="entry name" value="PASTA_Pbp2x-like_2"/>
    <property type="match status" value="1"/>
</dbReference>
<accession>A0ABP3U7S0</accession>
<dbReference type="NCBIfam" id="TIGR02214">
    <property type="entry name" value="spoVD_pbp"/>
    <property type="match status" value="1"/>
</dbReference>
<evidence type="ECO:0000256" key="4">
    <source>
        <dbReference type="SAM" id="Phobius"/>
    </source>
</evidence>
<feature type="domain" description="PASTA" evidence="5">
    <location>
        <begin position="605"/>
        <end position="664"/>
    </location>
</feature>
<dbReference type="Pfam" id="PF00905">
    <property type="entry name" value="Transpeptidase"/>
    <property type="match status" value="1"/>
</dbReference>
<evidence type="ECO:0000256" key="1">
    <source>
        <dbReference type="ARBA" id="ARBA00004370"/>
    </source>
</evidence>
<keyword evidence="4" id="KW-1133">Transmembrane helix</keyword>
<keyword evidence="4" id="KW-0812">Transmembrane</keyword>
<dbReference type="PANTHER" id="PTHR30627">
    <property type="entry name" value="PEPTIDOGLYCAN D,D-TRANSPEPTIDASE"/>
    <property type="match status" value="1"/>
</dbReference>
<dbReference type="CDD" id="cd06576">
    <property type="entry name" value="PASTA_Pbp2x-like_1"/>
    <property type="match status" value="1"/>
</dbReference>
<keyword evidence="7" id="KW-1185">Reference proteome</keyword>
<comment type="subcellular location">
    <subcellularLocation>
        <location evidence="1">Membrane</location>
    </subcellularLocation>
</comment>
<dbReference type="PROSITE" id="PS51178">
    <property type="entry name" value="PASTA"/>
    <property type="match status" value="1"/>
</dbReference>
<dbReference type="Pfam" id="PF03717">
    <property type="entry name" value="PBP_dimer"/>
    <property type="match status" value="1"/>
</dbReference>
<protein>
    <submittedName>
        <fullName evidence="6">Stage V sporulation protein D</fullName>
    </submittedName>
</protein>
<evidence type="ECO:0000313" key="7">
    <source>
        <dbReference type="Proteomes" id="UP001500339"/>
    </source>
</evidence>
<sequence length="730" mass="80898">MDKKVYRDRVKVKKRMFLILLGLTFLFIALIGRLAFLMIYKGKEYKKLAINQWTSEVKIAAKRGRILDRNKNELAISANVYRIDLDLNTLRQTMESKKLSVEQVASKLSEVLEMSTDDVVKIINKKFPSGLPYGSATLKRRIEKPMADKIRELDIRGVLVSADTKRYYPNNNFLTHVLGHTNSDGDGLTGIEMFYNKILSGEPGNRIAEMDSTRTSELPYVISEFTQPQDGKDVVLTIDEMIQHFAEKAADQALKDNKAKAVTIIVTNPNNGEILAMVNKPDYDPNSPWIEGKSGDDLQAAWRNRAVNDTFEPGSIFKVFTMAAALDEKISPENEVFHCNGSTTIGKNTIKCWNWYNGGHGSQSLVDILKNSCNVGFAELGRRLGKDRLASYISKYGFGQGTGIDLPGEAKGIVKKAASMAEIDLATISFGQANTVSTIQYMAAFNAAVNGGKWIRPHLLKEVLRYDENTNKYVVDKEFDNYGEKQIISEETSKTLRMYLEKVVTEGGSKKAFIEGYRIGGKTGTAQKPIGGKYASGKYISSFAGMAPADNPLISLFVSIDEPDPSNYYGGQIAAPVGQQIFNDIFNYLSLKSDASLEEVAESLKKNIIIPEVRGLKKAEGLKILKENGLDYKVDTAGEYIVDINPKPGYTVKEGSKILLYTGAADNYNKVVVVPSLTGYGLERASQIINNLGLKLQYNGYGLIYHQSIAEGKEVTKGTTIHLKLEEVIE</sequence>
<dbReference type="InterPro" id="IPR001460">
    <property type="entry name" value="PCN-bd_Tpept"/>
</dbReference>
<proteinExistence type="inferred from homology"/>
<evidence type="ECO:0000313" key="6">
    <source>
        <dbReference type="EMBL" id="GAA0723968.1"/>
    </source>
</evidence>
<dbReference type="InterPro" id="IPR050515">
    <property type="entry name" value="Beta-lactam/transpept"/>
</dbReference>
<dbReference type="InterPro" id="IPR012338">
    <property type="entry name" value="Beta-lactam/transpept-like"/>
</dbReference>
<dbReference type="PANTHER" id="PTHR30627:SF1">
    <property type="entry name" value="PEPTIDOGLYCAN D,D-TRANSPEPTIDASE FTSI"/>
    <property type="match status" value="1"/>
</dbReference>
<dbReference type="RefSeq" id="WP_425544632.1">
    <property type="nucleotide sequence ID" value="NZ_BAAACF010000001.1"/>
</dbReference>
<feature type="transmembrane region" description="Helical" evidence="4">
    <location>
        <begin position="16"/>
        <end position="40"/>
    </location>
</feature>
<dbReference type="Gene3D" id="3.90.1310.10">
    <property type="entry name" value="Penicillin-binding protein 2a (Domain 2)"/>
    <property type="match status" value="1"/>
</dbReference>
<reference evidence="7" key="1">
    <citation type="journal article" date="2019" name="Int. J. Syst. Evol. Microbiol.">
        <title>The Global Catalogue of Microorganisms (GCM) 10K type strain sequencing project: providing services to taxonomists for standard genome sequencing and annotation.</title>
        <authorList>
            <consortium name="The Broad Institute Genomics Platform"/>
            <consortium name="The Broad Institute Genome Sequencing Center for Infectious Disease"/>
            <person name="Wu L."/>
            <person name="Ma J."/>
        </authorList>
    </citation>
    <scope>NUCLEOTIDE SEQUENCE [LARGE SCALE GENOMIC DNA]</scope>
    <source>
        <strain evidence="7">JCM 1405</strain>
    </source>
</reference>
<evidence type="ECO:0000259" key="5">
    <source>
        <dbReference type="PROSITE" id="PS51178"/>
    </source>
</evidence>
<dbReference type="InterPro" id="IPR011927">
    <property type="entry name" value="SpoVD_pbp"/>
</dbReference>
<organism evidence="6 7">
    <name type="scientific">Clostridium malenominatum</name>
    <dbReference type="NCBI Taxonomy" id="1539"/>
    <lineage>
        <taxon>Bacteria</taxon>
        <taxon>Bacillati</taxon>
        <taxon>Bacillota</taxon>
        <taxon>Clostridia</taxon>
        <taxon>Eubacteriales</taxon>
        <taxon>Clostridiaceae</taxon>
        <taxon>Clostridium</taxon>
    </lineage>
</organism>